<keyword evidence="3" id="KW-1185">Reference proteome</keyword>
<dbReference type="EMBL" id="JAIGNO010000001">
    <property type="protein sequence ID" value="MBX7481079.1"/>
    <property type="molecule type" value="Genomic_DNA"/>
</dbReference>
<dbReference type="RefSeq" id="WP_221554961.1">
    <property type="nucleotide sequence ID" value="NZ_JAIGNO010000001.1"/>
</dbReference>
<evidence type="ECO:0000313" key="3">
    <source>
        <dbReference type="Proteomes" id="UP000755104"/>
    </source>
</evidence>
<evidence type="ECO:0000313" key="2">
    <source>
        <dbReference type="EMBL" id="MBX7481079.1"/>
    </source>
</evidence>
<name>A0ABS7J5D2_9SPHN</name>
<comment type="caution">
    <text evidence="2">The sequence shown here is derived from an EMBL/GenBank/DDBJ whole genome shotgun (WGS) entry which is preliminary data.</text>
</comment>
<evidence type="ECO:0000256" key="1">
    <source>
        <dbReference type="SAM" id="MobiDB-lite"/>
    </source>
</evidence>
<dbReference type="Proteomes" id="UP000755104">
    <property type="component" value="Unassembled WGS sequence"/>
</dbReference>
<organism evidence="2 3">
    <name type="scientific">Qipengyuania qiaonensis</name>
    <dbReference type="NCBI Taxonomy" id="2867240"/>
    <lineage>
        <taxon>Bacteria</taxon>
        <taxon>Pseudomonadati</taxon>
        <taxon>Pseudomonadota</taxon>
        <taxon>Alphaproteobacteria</taxon>
        <taxon>Sphingomonadales</taxon>
        <taxon>Erythrobacteraceae</taxon>
        <taxon>Qipengyuania</taxon>
    </lineage>
</organism>
<gene>
    <name evidence="2" type="ORF">K3174_00940</name>
</gene>
<feature type="region of interest" description="Disordered" evidence="1">
    <location>
        <begin position="41"/>
        <end position="65"/>
    </location>
</feature>
<accession>A0ABS7J5D2</accession>
<protein>
    <submittedName>
        <fullName evidence="2">Uncharacterized protein</fullName>
    </submittedName>
</protein>
<proteinExistence type="predicted"/>
<sequence length="110" mass="11727">MDKKFALILAGGVLLVVAFTMGEDGAVDRIAKMDAGQAQRVGQQLQQSQTEASSPESVAHFSEDRADPHWFASESQLVLPATPGYQREATHGAVPQDVLDPKLVAASPIQ</sequence>
<reference evidence="2 3" key="1">
    <citation type="submission" date="2021-08" db="EMBL/GenBank/DDBJ databases">
        <title>Comparative Genomics Analysis of the Genus Qipengyuania Reveals Extensive Genetic Diversity and Metabolic Versatility, Including the Description of Fifteen Novel Species.</title>
        <authorList>
            <person name="Liu Y."/>
        </authorList>
    </citation>
    <scope>NUCLEOTIDE SEQUENCE [LARGE SCALE GENOMIC DNA]</scope>
    <source>
        <strain evidence="2 3">6D47A</strain>
    </source>
</reference>